<dbReference type="AlphaFoldDB" id="W4KM52"/>
<evidence type="ECO:0000313" key="2">
    <source>
        <dbReference type="EMBL" id="ETW86455.1"/>
    </source>
</evidence>
<dbReference type="HOGENOM" id="CLU_888672_0_0_1"/>
<dbReference type="Proteomes" id="UP000030671">
    <property type="component" value="Unassembled WGS sequence"/>
</dbReference>
<feature type="region of interest" description="Disordered" evidence="1">
    <location>
        <begin position="62"/>
        <end position="88"/>
    </location>
</feature>
<evidence type="ECO:0000313" key="3">
    <source>
        <dbReference type="Proteomes" id="UP000030671"/>
    </source>
</evidence>
<name>W4KM52_HETIT</name>
<gene>
    <name evidence="2" type="ORF">HETIRDRAFT_423681</name>
</gene>
<sequence>MLLAKSASLGQQGDAYASRMNVGNAIQLARFGHRSKSNIFHRWLLLPLPEMVDKLWDRRQKSMEAPTSAKQQPHIETPDVTGTSSPATAPHSYTFDTLPTLVSHLKLHSAICDAGVKLYHEITSGHSGLSQVAKLLWPVSEREATFTLDYIERVYGTWLRYEPHSTFASSPRTPLRLPSPDAYPRLPLRRRLRPWACLRPCFRSRFTWTPSLCARCQNGGVDSGASSGSGGDGDRAGLGPSEALSETEYGTHRRRLSLAWRSSCLESVRKRGGWAARVLNDGQLGGYADELPQTLDELCDGSILDVDATFIGP</sequence>
<dbReference type="EMBL" id="KI925454">
    <property type="protein sequence ID" value="ETW86455.1"/>
    <property type="molecule type" value="Genomic_DNA"/>
</dbReference>
<dbReference type="RefSeq" id="XP_009540476.1">
    <property type="nucleotide sequence ID" value="XM_009542181.1"/>
</dbReference>
<accession>W4KM52</accession>
<dbReference type="InParanoid" id="W4KM52"/>
<evidence type="ECO:0000256" key="1">
    <source>
        <dbReference type="SAM" id="MobiDB-lite"/>
    </source>
</evidence>
<dbReference type="KEGG" id="hir:HETIRDRAFT_423681"/>
<dbReference type="GeneID" id="20673934"/>
<keyword evidence="3" id="KW-1185">Reference proteome</keyword>
<feature type="region of interest" description="Disordered" evidence="1">
    <location>
        <begin position="223"/>
        <end position="244"/>
    </location>
</feature>
<organism evidence="2 3">
    <name type="scientific">Heterobasidion irregulare (strain TC 32-1)</name>
    <dbReference type="NCBI Taxonomy" id="747525"/>
    <lineage>
        <taxon>Eukaryota</taxon>
        <taxon>Fungi</taxon>
        <taxon>Dikarya</taxon>
        <taxon>Basidiomycota</taxon>
        <taxon>Agaricomycotina</taxon>
        <taxon>Agaricomycetes</taxon>
        <taxon>Russulales</taxon>
        <taxon>Bondarzewiaceae</taxon>
        <taxon>Heterobasidion</taxon>
        <taxon>Heterobasidion annosum species complex</taxon>
    </lineage>
</organism>
<protein>
    <submittedName>
        <fullName evidence="2">Uncharacterized protein</fullName>
    </submittedName>
</protein>
<proteinExistence type="predicted"/>
<reference evidence="2 3" key="1">
    <citation type="journal article" date="2012" name="New Phytol.">
        <title>Insight into trade-off between wood decay and parasitism from the genome of a fungal forest pathogen.</title>
        <authorList>
            <person name="Olson A."/>
            <person name="Aerts A."/>
            <person name="Asiegbu F."/>
            <person name="Belbahri L."/>
            <person name="Bouzid O."/>
            <person name="Broberg A."/>
            <person name="Canback B."/>
            <person name="Coutinho P.M."/>
            <person name="Cullen D."/>
            <person name="Dalman K."/>
            <person name="Deflorio G."/>
            <person name="van Diepen L.T."/>
            <person name="Dunand C."/>
            <person name="Duplessis S."/>
            <person name="Durling M."/>
            <person name="Gonthier P."/>
            <person name="Grimwood J."/>
            <person name="Fossdal C.G."/>
            <person name="Hansson D."/>
            <person name="Henrissat B."/>
            <person name="Hietala A."/>
            <person name="Himmelstrand K."/>
            <person name="Hoffmeister D."/>
            <person name="Hogberg N."/>
            <person name="James T.Y."/>
            <person name="Karlsson M."/>
            <person name="Kohler A."/>
            <person name="Kues U."/>
            <person name="Lee Y.H."/>
            <person name="Lin Y.C."/>
            <person name="Lind M."/>
            <person name="Lindquist E."/>
            <person name="Lombard V."/>
            <person name="Lucas S."/>
            <person name="Lunden K."/>
            <person name="Morin E."/>
            <person name="Murat C."/>
            <person name="Park J."/>
            <person name="Raffaello T."/>
            <person name="Rouze P."/>
            <person name="Salamov A."/>
            <person name="Schmutz J."/>
            <person name="Solheim H."/>
            <person name="Stahlberg J."/>
            <person name="Velez H."/>
            <person name="de Vries R.P."/>
            <person name="Wiebenga A."/>
            <person name="Woodward S."/>
            <person name="Yakovlev I."/>
            <person name="Garbelotto M."/>
            <person name="Martin F."/>
            <person name="Grigoriev I.V."/>
            <person name="Stenlid J."/>
        </authorList>
    </citation>
    <scope>NUCLEOTIDE SEQUENCE [LARGE SCALE GENOMIC DNA]</scope>
    <source>
        <strain evidence="2 3">TC 32-1</strain>
    </source>
</reference>